<accession>A0ABU2V6L7</accession>
<dbReference type="Proteomes" id="UP001183824">
    <property type="component" value="Unassembled WGS sequence"/>
</dbReference>
<feature type="region of interest" description="Disordered" evidence="1">
    <location>
        <begin position="1"/>
        <end position="54"/>
    </location>
</feature>
<feature type="compositionally biased region" description="Polar residues" evidence="1">
    <location>
        <begin position="104"/>
        <end position="119"/>
    </location>
</feature>
<evidence type="ECO:0000259" key="2">
    <source>
        <dbReference type="Pfam" id="PF00293"/>
    </source>
</evidence>
<dbReference type="EMBL" id="JAVREZ010000004">
    <property type="protein sequence ID" value="MDT0481207.1"/>
    <property type="molecule type" value="Genomic_DNA"/>
</dbReference>
<reference evidence="4" key="1">
    <citation type="submission" date="2023-07" db="EMBL/GenBank/DDBJ databases">
        <title>30 novel species of actinomycetes from the DSMZ collection.</title>
        <authorList>
            <person name="Nouioui I."/>
        </authorList>
    </citation>
    <scope>NUCLEOTIDE SEQUENCE [LARGE SCALE GENOMIC DNA]</scope>
    <source>
        <strain evidence="4">DSM 41640</strain>
    </source>
</reference>
<dbReference type="Gene3D" id="3.90.79.10">
    <property type="entry name" value="Nucleoside Triphosphate Pyrophosphohydrolase"/>
    <property type="match status" value="1"/>
</dbReference>
<evidence type="ECO:0000313" key="3">
    <source>
        <dbReference type="EMBL" id="MDT0481207.1"/>
    </source>
</evidence>
<dbReference type="RefSeq" id="WP_311714373.1">
    <property type="nucleotide sequence ID" value="NZ_JAVREZ010000004.1"/>
</dbReference>
<protein>
    <submittedName>
        <fullName evidence="3">NUDIX hydrolase</fullName>
        <ecNumber evidence="3">3.6.-.-</ecNumber>
    </submittedName>
</protein>
<feature type="domain" description="Nudix hydrolase" evidence="2">
    <location>
        <begin position="40"/>
        <end position="80"/>
    </location>
</feature>
<dbReference type="Pfam" id="PF00293">
    <property type="entry name" value="NUDIX"/>
    <property type="match status" value="1"/>
</dbReference>
<gene>
    <name evidence="3" type="ORF">RNB18_13580</name>
</gene>
<organism evidence="3 4">
    <name type="scientific">Streptomyces doebereineriae</name>
    <dbReference type="NCBI Taxonomy" id="3075528"/>
    <lineage>
        <taxon>Bacteria</taxon>
        <taxon>Bacillati</taxon>
        <taxon>Actinomycetota</taxon>
        <taxon>Actinomycetes</taxon>
        <taxon>Kitasatosporales</taxon>
        <taxon>Streptomycetaceae</taxon>
        <taxon>Streptomyces</taxon>
    </lineage>
</organism>
<name>A0ABU2V6L7_9ACTN</name>
<keyword evidence="3" id="KW-0378">Hydrolase</keyword>
<dbReference type="InterPro" id="IPR000086">
    <property type="entry name" value="NUDIX_hydrolase_dom"/>
</dbReference>
<evidence type="ECO:0000313" key="4">
    <source>
        <dbReference type="Proteomes" id="UP001183824"/>
    </source>
</evidence>
<feature type="region of interest" description="Disordered" evidence="1">
    <location>
        <begin position="102"/>
        <end position="151"/>
    </location>
</feature>
<keyword evidence="4" id="KW-1185">Reference proteome</keyword>
<proteinExistence type="predicted"/>
<dbReference type="EC" id="3.6.-.-" evidence="3"/>
<comment type="caution">
    <text evidence="3">The sequence shown here is derived from an EMBL/GenBank/DDBJ whole genome shotgun (WGS) entry which is preliminary data.</text>
</comment>
<sequence>MARPQNGPRRLRRKRAGSDRPRHVPALGSAADPKETARLLGHSGGYVETGKSPLQAANREVREELGITPTLGRLLAVDWAPSATAGDSELAPEAVDGIRPQVEELNSSHSWPRTKSWTGRSLGWPNASLRRSTPERRAPRSTKSMARRRAM</sequence>
<dbReference type="InterPro" id="IPR015797">
    <property type="entry name" value="NUDIX_hydrolase-like_dom_sf"/>
</dbReference>
<evidence type="ECO:0000256" key="1">
    <source>
        <dbReference type="SAM" id="MobiDB-lite"/>
    </source>
</evidence>
<dbReference type="SUPFAM" id="SSF55811">
    <property type="entry name" value="Nudix"/>
    <property type="match status" value="1"/>
</dbReference>
<dbReference type="GO" id="GO:0016787">
    <property type="term" value="F:hydrolase activity"/>
    <property type="evidence" value="ECO:0007669"/>
    <property type="project" value="UniProtKB-KW"/>
</dbReference>